<organism evidence="2 3">
    <name type="scientific">Blautia massiliensis</name>
    <name type="common">ex Durand et al. 2017</name>
    <dbReference type="NCBI Taxonomy" id="1737424"/>
    <lineage>
        <taxon>Bacteria</taxon>
        <taxon>Bacillati</taxon>
        <taxon>Bacillota</taxon>
        <taxon>Clostridia</taxon>
        <taxon>Lachnospirales</taxon>
        <taxon>Lachnospiraceae</taxon>
        <taxon>Blautia</taxon>
    </lineage>
</organism>
<dbReference type="GO" id="GO:0004803">
    <property type="term" value="F:transposase activity"/>
    <property type="evidence" value="ECO:0007669"/>
    <property type="project" value="InterPro"/>
</dbReference>
<name>A0AAW5CT80_9FIRM</name>
<dbReference type="GO" id="GO:0006313">
    <property type="term" value="P:DNA transposition"/>
    <property type="evidence" value="ECO:0007669"/>
    <property type="project" value="InterPro"/>
</dbReference>
<evidence type="ECO:0000259" key="1">
    <source>
        <dbReference type="Pfam" id="PF01797"/>
    </source>
</evidence>
<evidence type="ECO:0000313" key="3">
    <source>
        <dbReference type="Proteomes" id="UP001200089"/>
    </source>
</evidence>
<dbReference type="EMBL" id="JAKNDE010000045">
    <property type="protein sequence ID" value="MCG5035204.1"/>
    <property type="molecule type" value="Genomic_DNA"/>
</dbReference>
<dbReference type="GO" id="GO:0003677">
    <property type="term" value="F:DNA binding"/>
    <property type="evidence" value="ECO:0007669"/>
    <property type="project" value="InterPro"/>
</dbReference>
<comment type="caution">
    <text evidence="2">The sequence shown here is derived from an EMBL/GenBank/DDBJ whole genome shotgun (WGS) entry which is preliminary data.</text>
</comment>
<dbReference type="Proteomes" id="UP001200089">
    <property type="component" value="Unassembled WGS sequence"/>
</dbReference>
<gene>
    <name evidence="2" type="ORF">L0P48_16640</name>
</gene>
<dbReference type="RefSeq" id="WP_227752345.1">
    <property type="nucleotide sequence ID" value="NZ_CAXSKA010000001.1"/>
</dbReference>
<reference evidence="2" key="1">
    <citation type="submission" date="2022-01" db="EMBL/GenBank/DDBJ databases">
        <title>Collection of gut derived symbiotic bacterial strains cultured from healthy donors.</title>
        <authorList>
            <person name="Lin H."/>
            <person name="Kohout C."/>
            <person name="Waligurski E."/>
            <person name="Pamer E.G."/>
        </authorList>
    </citation>
    <scope>NUCLEOTIDE SEQUENCE</scope>
    <source>
        <strain evidence="2">DFI.1.11</strain>
    </source>
</reference>
<dbReference type="Pfam" id="PF01797">
    <property type="entry name" value="Y1_Tnp"/>
    <property type="match status" value="1"/>
</dbReference>
<dbReference type="InterPro" id="IPR036515">
    <property type="entry name" value="Transposase_17_sf"/>
</dbReference>
<proteinExistence type="predicted"/>
<feature type="domain" description="Transposase IS200-like" evidence="1">
    <location>
        <begin position="2"/>
        <end position="30"/>
    </location>
</feature>
<protein>
    <submittedName>
        <fullName evidence="2">Transposase</fullName>
    </submittedName>
</protein>
<evidence type="ECO:0000313" key="2">
    <source>
        <dbReference type="EMBL" id="MCG5035204.1"/>
    </source>
</evidence>
<accession>A0AAW5CT80</accession>
<dbReference type="SUPFAM" id="SSF143422">
    <property type="entry name" value="Transposase IS200-like"/>
    <property type="match status" value="1"/>
</dbReference>
<dbReference type="InterPro" id="IPR002686">
    <property type="entry name" value="Transposase_17"/>
</dbReference>
<dbReference type="AlphaFoldDB" id="A0AAW5CT80"/>
<sequence>MKDAFWGQIFCLLSAGGATIETIRQYIESQGEKNEPRRKNKDLSK</sequence>